<evidence type="ECO:0000256" key="2">
    <source>
        <dbReference type="SAM" id="Phobius"/>
    </source>
</evidence>
<gene>
    <name evidence="3" type="ORF">AKJ63_00460</name>
</gene>
<sequence length="92" mass="10388">MFPRTAVSFVPSATHLILLFCFFMMFPKVSEFLHPATEESVVGFQTARLINLFKLLSEKLKVQPKATSAPKEPQNFLSREHKGELKGGHRGN</sequence>
<keyword evidence="2" id="KW-0812">Transmembrane</keyword>
<proteinExistence type="predicted"/>
<evidence type="ECO:0000313" key="4">
    <source>
        <dbReference type="Proteomes" id="UP000070195"/>
    </source>
</evidence>
<evidence type="ECO:0000256" key="1">
    <source>
        <dbReference type="SAM" id="MobiDB-lite"/>
    </source>
</evidence>
<dbReference type="EMBL" id="LHXM01000006">
    <property type="protein sequence ID" value="KXA91912.1"/>
    <property type="molecule type" value="Genomic_DNA"/>
</dbReference>
<name>A0A133UCL1_9EURY</name>
<evidence type="ECO:0000313" key="3">
    <source>
        <dbReference type="EMBL" id="KXA91912.1"/>
    </source>
</evidence>
<feature type="region of interest" description="Disordered" evidence="1">
    <location>
        <begin position="64"/>
        <end position="92"/>
    </location>
</feature>
<keyword evidence="4" id="KW-1185">Reference proteome</keyword>
<accession>A0A133UCL1</accession>
<organism evidence="3 4">
    <name type="scientific">candidate division MSBL1 archaeon SCGC-AAA259D18</name>
    <dbReference type="NCBI Taxonomy" id="1698262"/>
    <lineage>
        <taxon>Archaea</taxon>
        <taxon>Methanobacteriati</taxon>
        <taxon>Methanobacteriota</taxon>
        <taxon>candidate division MSBL1</taxon>
    </lineage>
</organism>
<reference evidence="3 4" key="1">
    <citation type="journal article" date="2016" name="Sci. Rep.">
        <title>Metabolic traits of an uncultured archaeal lineage -MSBL1- from brine pools of the Red Sea.</title>
        <authorList>
            <person name="Mwirichia R."/>
            <person name="Alam I."/>
            <person name="Rashid M."/>
            <person name="Vinu M."/>
            <person name="Ba-Alawi W."/>
            <person name="Anthony Kamau A."/>
            <person name="Kamanda Ngugi D."/>
            <person name="Goker M."/>
            <person name="Klenk H.P."/>
            <person name="Bajic V."/>
            <person name="Stingl U."/>
        </authorList>
    </citation>
    <scope>NUCLEOTIDE SEQUENCE [LARGE SCALE GENOMIC DNA]</scope>
    <source>
        <strain evidence="3">SCGC-AAA259D18</strain>
    </source>
</reference>
<dbReference type="Proteomes" id="UP000070195">
    <property type="component" value="Unassembled WGS sequence"/>
</dbReference>
<feature type="transmembrane region" description="Helical" evidence="2">
    <location>
        <begin position="6"/>
        <end position="26"/>
    </location>
</feature>
<feature type="compositionally biased region" description="Basic and acidic residues" evidence="1">
    <location>
        <begin position="78"/>
        <end position="92"/>
    </location>
</feature>
<protein>
    <submittedName>
        <fullName evidence="3">Uncharacterized protein</fullName>
    </submittedName>
</protein>
<keyword evidence="2" id="KW-0472">Membrane</keyword>
<dbReference type="AlphaFoldDB" id="A0A133UCL1"/>
<comment type="caution">
    <text evidence="3">The sequence shown here is derived from an EMBL/GenBank/DDBJ whole genome shotgun (WGS) entry which is preliminary data.</text>
</comment>
<keyword evidence="2" id="KW-1133">Transmembrane helix</keyword>